<feature type="domain" description="XPG-I" evidence="2">
    <location>
        <begin position="132"/>
        <end position="206"/>
    </location>
</feature>
<dbReference type="InterPro" id="IPR006086">
    <property type="entry name" value="XPG-I_dom"/>
</dbReference>
<feature type="compositionally biased region" description="Polar residues" evidence="1">
    <location>
        <begin position="680"/>
        <end position="689"/>
    </location>
</feature>
<proteinExistence type="predicted"/>
<dbReference type="PANTHER" id="PTHR11081">
    <property type="entry name" value="FLAP ENDONUCLEASE FAMILY MEMBER"/>
    <property type="match status" value="1"/>
</dbReference>
<keyword evidence="5" id="KW-1185">Reference proteome</keyword>
<accession>A0AAW1RT06</accession>
<dbReference type="GO" id="GO:0017108">
    <property type="term" value="F:5'-flap endonuclease activity"/>
    <property type="evidence" value="ECO:0007669"/>
    <property type="project" value="TreeGrafter"/>
</dbReference>
<protein>
    <submittedName>
        <fullName evidence="4">Uncharacterized protein</fullName>
    </submittedName>
</protein>
<feature type="region of interest" description="Disordered" evidence="1">
    <location>
        <begin position="536"/>
        <end position="559"/>
    </location>
</feature>
<dbReference type="Proteomes" id="UP001438707">
    <property type="component" value="Unassembled WGS sequence"/>
</dbReference>
<evidence type="ECO:0000313" key="4">
    <source>
        <dbReference type="EMBL" id="KAK9836481.1"/>
    </source>
</evidence>
<dbReference type="Pfam" id="PF00752">
    <property type="entry name" value="XPG_N"/>
    <property type="match status" value="1"/>
</dbReference>
<feature type="compositionally biased region" description="Polar residues" evidence="1">
    <location>
        <begin position="824"/>
        <end position="837"/>
    </location>
</feature>
<reference evidence="4 5" key="1">
    <citation type="journal article" date="2024" name="Nat. Commun.">
        <title>Phylogenomics reveals the evolutionary origins of lichenization in chlorophyte algae.</title>
        <authorList>
            <person name="Puginier C."/>
            <person name="Libourel C."/>
            <person name="Otte J."/>
            <person name="Skaloud P."/>
            <person name="Haon M."/>
            <person name="Grisel S."/>
            <person name="Petersen M."/>
            <person name="Berrin J.G."/>
            <person name="Delaux P.M."/>
            <person name="Dal Grande F."/>
            <person name="Keller J."/>
        </authorList>
    </citation>
    <scope>NUCLEOTIDE SEQUENCE [LARGE SCALE GENOMIC DNA]</scope>
    <source>
        <strain evidence="4 5">SAG 2145</strain>
    </source>
</reference>
<dbReference type="SUPFAM" id="SSF88723">
    <property type="entry name" value="PIN domain-like"/>
    <property type="match status" value="1"/>
</dbReference>
<dbReference type="EMBL" id="JALJOS010000007">
    <property type="protein sequence ID" value="KAK9836481.1"/>
    <property type="molecule type" value="Genomic_DNA"/>
</dbReference>
<evidence type="ECO:0000259" key="2">
    <source>
        <dbReference type="SMART" id="SM00484"/>
    </source>
</evidence>
<dbReference type="SMART" id="SM00485">
    <property type="entry name" value="XPGN"/>
    <property type="match status" value="1"/>
</dbReference>
<dbReference type="InterPro" id="IPR006084">
    <property type="entry name" value="XPG/Rad2"/>
</dbReference>
<feature type="region of interest" description="Disordered" evidence="1">
    <location>
        <begin position="573"/>
        <end position="666"/>
    </location>
</feature>
<feature type="compositionally biased region" description="Polar residues" evidence="1">
    <location>
        <begin position="1068"/>
        <end position="1092"/>
    </location>
</feature>
<feature type="compositionally biased region" description="Low complexity" evidence="1">
    <location>
        <begin position="802"/>
        <end position="814"/>
    </location>
</feature>
<feature type="region of interest" description="Disordered" evidence="1">
    <location>
        <begin position="1068"/>
        <end position="1100"/>
    </location>
</feature>
<feature type="region of interest" description="Disordered" evidence="1">
    <location>
        <begin position="959"/>
        <end position="984"/>
    </location>
</feature>
<evidence type="ECO:0000259" key="3">
    <source>
        <dbReference type="SMART" id="SM00485"/>
    </source>
</evidence>
<evidence type="ECO:0000256" key="1">
    <source>
        <dbReference type="SAM" id="MobiDB-lite"/>
    </source>
</evidence>
<feature type="compositionally biased region" description="Low complexity" evidence="1">
    <location>
        <begin position="611"/>
        <end position="638"/>
    </location>
</feature>
<gene>
    <name evidence="4" type="ORF">WJX74_001392</name>
</gene>
<dbReference type="SMART" id="SM00484">
    <property type="entry name" value="XPGI"/>
    <property type="match status" value="1"/>
</dbReference>
<name>A0AAW1RT06_9CHLO</name>
<feature type="compositionally biased region" description="Low complexity" evidence="1">
    <location>
        <begin position="580"/>
        <end position="589"/>
    </location>
</feature>
<dbReference type="PANTHER" id="PTHR11081:SF59">
    <property type="entry name" value="FI23547P1"/>
    <property type="match status" value="1"/>
</dbReference>
<comment type="caution">
    <text evidence="4">The sequence shown here is derived from an EMBL/GenBank/DDBJ whole genome shotgun (WGS) entry which is preliminary data.</text>
</comment>
<feature type="domain" description="XPG N-terminal" evidence="3">
    <location>
        <begin position="1"/>
        <end position="106"/>
    </location>
</feature>
<evidence type="ECO:0000313" key="5">
    <source>
        <dbReference type="Proteomes" id="UP001438707"/>
    </source>
</evidence>
<dbReference type="InterPro" id="IPR029060">
    <property type="entry name" value="PIN-like_dom_sf"/>
</dbReference>
<dbReference type="Gene3D" id="3.40.50.1010">
    <property type="entry name" value="5'-nuclease"/>
    <property type="match status" value="2"/>
</dbReference>
<dbReference type="PRINTS" id="PR00853">
    <property type="entry name" value="XPGRADSUPER"/>
</dbReference>
<dbReference type="Pfam" id="PF00867">
    <property type="entry name" value="XPG_I"/>
    <property type="match status" value="1"/>
</dbReference>
<dbReference type="AlphaFoldDB" id="A0AAW1RT06"/>
<feature type="compositionally biased region" description="Polar residues" evidence="1">
    <location>
        <begin position="789"/>
        <end position="801"/>
    </location>
</feature>
<feature type="compositionally biased region" description="Low complexity" evidence="1">
    <location>
        <begin position="870"/>
        <end position="889"/>
    </location>
</feature>
<organism evidence="4 5">
    <name type="scientific">Apatococcus lobatus</name>
    <dbReference type="NCBI Taxonomy" id="904363"/>
    <lineage>
        <taxon>Eukaryota</taxon>
        <taxon>Viridiplantae</taxon>
        <taxon>Chlorophyta</taxon>
        <taxon>core chlorophytes</taxon>
        <taxon>Trebouxiophyceae</taxon>
        <taxon>Chlorellales</taxon>
        <taxon>Chlorellaceae</taxon>
        <taxon>Apatococcus</taxon>
    </lineage>
</organism>
<sequence>MGFKEIWNLLRSDGRLVELVGVEDHSQIAKEVEGKVIAVDLSFWVVQASTQPALQEVFRNSPSEACLKVVFERVNNLLRYGALPVCVLEGQSPPEKLELLRARFKAVHGCEGGGGGNHVFNNTQQHIARMLHAMGLPTVEAPGEAEATCAALNEAGLADAVASRDGDALVFGATCVYHSLRLQTAVPGNAELQKGTAEGVRKLLGLRAGGQEALVGLALLTGGDYHLQGAVDVGPASAVMALRFLLAGFEDDKGVLDRLQAWLEQSPDDYLQQLSDGGCTGCKRCGHPGNRKSRLAKHSKRNPCQLCPIGQCDGQASSWECQARKFEVCGCEFHQREAERSMDKTLRRTRATPGYLDRARDAQAAYEDQRAEAQRAAMVAKLAHKLDNACKFVRLARPDPAQVQAAMYDGGLMWSLETTRQKLLPLLLEWDLIQSRNAQVAAGASPEFKATSITKVQGGDDAQSAWRYLLKWERLNTGPEWEQAADQDWLTKAGHLDGRAVRMAVVEQHAAHLVKEYRGRLQMAERAKEEKELKKAQRLAKRTAKAQAPKGPSLTHYFPQRKNIPAEGAQLAEGTTCLQSSSKVSRSSSAAEAGMRQPSAETPDSAAGIHGPATPAPGRGRGRPAAATSHKVAAAAAAPRHQHSIKDMFGRSSKGSSQMHGAARCSADTAVPLQPVIDVTSSPEQQQPSPCLRPVLSQAGGQNRSSHHRVAVGGMQHAHAGTTDSSTLSMPKDYSELPAELSSPAGTPVLNRQMHSSPGKRKAMKDAGNDEDDDIVVLLDTPSPAGPTSHPSNMHSTARTETASSTLALQSAAQPQDEGIRALSPSSLDRNETQMQGRAQHGEDDAKEVPGSQHPIASPTKRRCAGRQEAASPPSASAADHPSPPSSSHQPGLYNVGMPAKQARWHPTFSNGAPVAAAGEREASVGAAFKAAHADAQLGAAPGALGPGDALMAGDLSEANWESSQGAQAGQAGVSTPKPKTPKAVRRLPMGMRLGETGPQACHAGYKLQKCPEVKDHLEDTSRPAGIEEHLNVAVATNEAGLDIAGTAHKACQQHFNCLDDISLLAGGSQSKDTPQRSSSILASDSTPSSQHLVVDLTET</sequence>
<feature type="region of interest" description="Disordered" evidence="1">
    <location>
        <begin position="680"/>
        <end position="896"/>
    </location>
</feature>
<dbReference type="InterPro" id="IPR006085">
    <property type="entry name" value="XPG_DNA_repair_N"/>
</dbReference>